<feature type="transmembrane region" description="Helical" evidence="1">
    <location>
        <begin position="93"/>
        <end position="117"/>
    </location>
</feature>
<organism evidence="2 3">
    <name type="scientific">Schaalia naturae</name>
    <dbReference type="NCBI Taxonomy" id="635203"/>
    <lineage>
        <taxon>Bacteria</taxon>
        <taxon>Bacillati</taxon>
        <taxon>Actinomycetota</taxon>
        <taxon>Actinomycetes</taxon>
        <taxon>Actinomycetales</taxon>
        <taxon>Actinomycetaceae</taxon>
        <taxon>Schaalia</taxon>
    </lineage>
</organism>
<reference evidence="3" key="1">
    <citation type="journal article" date="2019" name="Int. J. Syst. Evol. Microbiol.">
        <title>The Global Catalogue of Microorganisms (GCM) 10K type strain sequencing project: providing services to taxonomists for standard genome sequencing and annotation.</title>
        <authorList>
            <consortium name="The Broad Institute Genomics Platform"/>
            <consortium name="The Broad Institute Genome Sequencing Center for Infectious Disease"/>
            <person name="Wu L."/>
            <person name="Ma J."/>
        </authorList>
    </citation>
    <scope>NUCLEOTIDE SEQUENCE [LARGE SCALE GENOMIC DNA]</scope>
    <source>
        <strain evidence="3">CCUG 56698</strain>
    </source>
</reference>
<keyword evidence="1" id="KW-0472">Membrane</keyword>
<feature type="transmembrane region" description="Helical" evidence="1">
    <location>
        <begin position="57"/>
        <end position="81"/>
    </location>
</feature>
<dbReference type="RefSeq" id="WP_380973883.1">
    <property type="nucleotide sequence ID" value="NZ_JBHTEF010000001.1"/>
</dbReference>
<keyword evidence="1" id="KW-1133">Transmembrane helix</keyword>
<evidence type="ECO:0000256" key="1">
    <source>
        <dbReference type="SAM" id="Phobius"/>
    </source>
</evidence>
<keyword evidence="3" id="KW-1185">Reference proteome</keyword>
<dbReference type="EMBL" id="JBHTEF010000001">
    <property type="protein sequence ID" value="MFC7581052.1"/>
    <property type="molecule type" value="Genomic_DNA"/>
</dbReference>
<accession>A0ABW2SLU3</accession>
<gene>
    <name evidence="2" type="ORF">ACFQWG_07560</name>
</gene>
<evidence type="ECO:0000313" key="3">
    <source>
        <dbReference type="Proteomes" id="UP001596527"/>
    </source>
</evidence>
<keyword evidence="1" id="KW-0812">Transmembrane</keyword>
<feature type="transmembrane region" description="Helical" evidence="1">
    <location>
        <begin position="6"/>
        <end position="24"/>
    </location>
</feature>
<proteinExistence type="predicted"/>
<dbReference type="Proteomes" id="UP001596527">
    <property type="component" value="Unassembled WGS sequence"/>
</dbReference>
<comment type="caution">
    <text evidence="2">The sequence shown here is derived from an EMBL/GenBank/DDBJ whole genome shotgun (WGS) entry which is preliminary data.</text>
</comment>
<protein>
    <recommendedName>
        <fullName evidence="4">SdpI family protein</fullName>
    </recommendedName>
</protein>
<name>A0ABW2SLU3_9ACTO</name>
<sequence length="124" mass="12440">MSALPLIGVVGFAVLSVVLAVAAVRGRAGTLPKGSVLGLHNREVEASERAWRAAHRAAWPILAAAAAVAAFHAAGCLIAGLGMGADGASFSQALVFSGLIVIMALWFVASAAGVNAVKRLPPES</sequence>
<evidence type="ECO:0000313" key="2">
    <source>
        <dbReference type="EMBL" id="MFC7581052.1"/>
    </source>
</evidence>
<evidence type="ECO:0008006" key="4">
    <source>
        <dbReference type="Google" id="ProtNLM"/>
    </source>
</evidence>